<feature type="non-terminal residue" evidence="1">
    <location>
        <position position="1"/>
    </location>
</feature>
<comment type="caution">
    <text evidence="1">The sequence shown here is derived from an EMBL/GenBank/DDBJ whole genome shotgun (WGS) entry which is preliminary data.</text>
</comment>
<gene>
    <name evidence="1" type="ORF">H4S07_005503</name>
</gene>
<accession>A0ACC1L1B8</accession>
<feature type="non-terminal residue" evidence="1">
    <location>
        <position position="88"/>
    </location>
</feature>
<evidence type="ECO:0000313" key="2">
    <source>
        <dbReference type="Proteomes" id="UP001140096"/>
    </source>
</evidence>
<organism evidence="1 2">
    <name type="scientific">Coemansia furcata</name>
    <dbReference type="NCBI Taxonomy" id="417177"/>
    <lineage>
        <taxon>Eukaryota</taxon>
        <taxon>Fungi</taxon>
        <taxon>Fungi incertae sedis</taxon>
        <taxon>Zoopagomycota</taxon>
        <taxon>Kickxellomycotina</taxon>
        <taxon>Kickxellomycetes</taxon>
        <taxon>Kickxellales</taxon>
        <taxon>Kickxellaceae</taxon>
        <taxon>Coemansia</taxon>
    </lineage>
</organism>
<dbReference type="Proteomes" id="UP001140096">
    <property type="component" value="Unassembled WGS sequence"/>
</dbReference>
<proteinExistence type="predicted"/>
<keyword evidence="2" id="KW-1185">Reference proteome</keyword>
<reference evidence="1" key="1">
    <citation type="submission" date="2022-07" db="EMBL/GenBank/DDBJ databases">
        <title>Phylogenomic reconstructions and comparative analyses of Kickxellomycotina fungi.</title>
        <authorList>
            <person name="Reynolds N.K."/>
            <person name="Stajich J.E."/>
            <person name="Barry K."/>
            <person name="Grigoriev I.V."/>
            <person name="Crous P."/>
            <person name="Smith M.E."/>
        </authorList>
    </citation>
    <scope>NUCLEOTIDE SEQUENCE</scope>
    <source>
        <strain evidence="1">CBS 102833</strain>
    </source>
</reference>
<sequence>AKAASATVHVATADEVFPTSDFRPFNLNEVFGGDCNNSPLGYLTSDSEKAVFTQTKFEDRLEVFQRSMHKNCGRVSGDLYFRLEDRIR</sequence>
<dbReference type="EMBL" id="JANBUP010002725">
    <property type="protein sequence ID" value="KAJ2799199.1"/>
    <property type="molecule type" value="Genomic_DNA"/>
</dbReference>
<evidence type="ECO:0000313" key="1">
    <source>
        <dbReference type="EMBL" id="KAJ2799199.1"/>
    </source>
</evidence>
<protein>
    <submittedName>
        <fullName evidence="1">Uncharacterized protein</fullName>
    </submittedName>
</protein>
<name>A0ACC1L1B8_9FUNG</name>